<name>A0A1U8B7P5_NELNU</name>
<dbReference type="FunFam" id="3.40.50.720:FF:000084">
    <property type="entry name" value="Short-chain dehydrogenase reductase"/>
    <property type="match status" value="1"/>
</dbReference>
<dbReference type="PRINTS" id="PR00080">
    <property type="entry name" value="SDRFAMILY"/>
</dbReference>
<keyword evidence="1" id="KW-0521">NADP</keyword>
<protein>
    <submittedName>
        <fullName evidence="5">Tropinone reductase homolog At5g06060-like</fullName>
    </submittedName>
</protein>
<dbReference type="Pfam" id="PF00106">
    <property type="entry name" value="adh_short"/>
    <property type="match status" value="1"/>
</dbReference>
<dbReference type="GeneID" id="104607913"/>
<dbReference type="GO" id="GO:0016491">
    <property type="term" value="F:oxidoreductase activity"/>
    <property type="evidence" value="ECO:0007669"/>
    <property type="project" value="UniProtKB-KW"/>
</dbReference>
<dbReference type="KEGG" id="nnu:104607913"/>
<dbReference type="eggNOG" id="KOG0725">
    <property type="taxonomic scope" value="Eukaryota"/>
</dbReference>
<dbReference type="InterPro" id="IPR045000">
    <property type="entry name" value="TR"/>
</dbReference>
<evidence type="ECO:0000313" key="4">
    <source>
        <dbReference type="Proteomes" id="UP000189703"/>
    </source>
</evidence>
<organism evidence="4 5">
    <name type="scientific">Nelumbo nucifera</name>
    <name type="common">Sacred lotus</name>
    <dbReference type="NCBI Taxonomy" id="4432"/>
    <lineage>
        <taxon>Eukaryota</taxon>
        <taxon>Viridiplantae</taxon>
        <taxon>Streptophyta</taxon>
        <taxon>Embryophyta</taxon>
        <taxon>Tracheophyta</taxon>
        <taxon>Spermatophyta</taxon>
        <taxon>Magnoliopsida</taxon>
        <taxon>Proteales</taxon>
        <taxon>Nelumbonaceae</taxon>
        <taxon>Nelumbo</taxon>
    </lineage>
</organism>
<dbReference type="InterPro" id="IPR002347">
    <property type="entry name" value="SDR_fam"/>
</dbReference>
<gene>
    <name evidence="5" type="primary">LOC104607913</name>
</gene>
<dbReference type="PRINTS" id="PR00081">
    <property type="entry name" value="GDHRDH"/>
</dbReference>
<dbReference type="PANTHER" id="PTHR42898:SF77">
    <property type="entry name" value="NAD(P)-BINDING ROSSMANN-FOLD PROTEIN"/>
    <property type="match status" value="1"/>
</dbReference>
<keyword evidence="4" id="KW-1185">Reference proteome</keyword>
<evidence type="ECO:0000313" key="5">
    <source>
        <dbReference type="RefSeq" id="XP_010271990.1"/>
    </source>
</evidence>
<dbReference type="Pfam" id="PF13561">
    <property type="entry name" value="adh_short_C2"/>
    <property type="match status" value="1"/>
</dbReference>
<evidence type="ECO:0000256" key="2">
    <source>
        <dbReference type="ARBA" id="ARBA00023002"/>
    </source>
</evidence>
<dbReference type="InterPro" id="IPR036291">
    <property type="entry name" value="NAD(P)-bd_dom_sf"/>
</dbReference>
<dbReference type="Gene3D" id="3.40.50.720">
    <property type="entry name" value="NAD(P)-binding Rossmann-like Domain"/>
    <property type="match status" value="1"/>
</dbReference>
<comment type="similarity">
    <text evidence="3">Belongs to the short-chain dehydrogenases/reductases (SDR) family.</text>
</comment>
<dbReference type="InParanoid" id="A0A1U8B7P5"/>
<accession>A0A1U8B7P5</accession>
<keyword evidence="2" id="KW-0560">Oxidoreductase</keyword>
<sequence>MASLAEELRRMRWSLQGMTALVTGGTRGIGRSIVEDLTRFGASVHTCCRNETDLNQALIEWSKSGLQVTGSVCDVSVQLQREKLMEEVSSLFKGKLNILVNNVGVNIGKPTVEQTAEDFSVAMTTNFESAYNFCQLAYPLLKNSGQGSIIFISSVTGETVIKSSSLYSATKAALNQTTKYLACEWAKDNIRVNCIAPGITRTSMLGKWVKDDFQPSSSADERMTISLVDKVLENNKTFADVLSRIPLQRIAEPDDISPLVTFLCLPAASYITGQIICVDGGWIINCFYPLND</sequence>
<reference evidence="5" key="1">
    <citation type="submission" date="2025-08" db="UniProtKB">
        <authorList>
            <consortium name="RefSeq"/>
        </authorList>
    </citation>
    <scope>IDENTIFICATION</scope>
</reference>
<dbReference type="RefSeq" id="XP_010271990.1">
    <property type="nucleotide sequence ID" value="XM_010273688.1"/>
</dbReference>
<evidence type="ECO:0000256" key="3">
    <source>
        <dbReference type="RuleBase" id="RU000363"/>
    </source>
</evidence>
<evidence type="ECO:0000256" key="1">
    <source>
        <dbReference type="ARBA" id="ARBA00022857"/>
    </source>
</evidence>
<dbReference type="STRING" id="4432.A0A1U8B7P5"/>
<dbReference type="AlphaFoldDB" id="A0A1U8B7P5"/>
<proteinExistence type="inferred from homology"/>
<dbReference type="SUPFAM" id="SSF51735">
    <property type="entry name" value="NAD(P)-binding Rossmann-fold domains"/>
    <property type="match status" value="1"/>
</dbReference>
<dbReference type="OrthoDB" id="417891at2759"/>
<dbReference type="OMA" id="ADERMTI"/>
<dbReference type="PANTHER" id="PTHR42898">
    <property type="entry name" value="TROPINONE REDUCTASE"/>
    <property type="match status" value="1"/>
</dbReference>
<dbReference type="Proteomes" id="UP000189703">
    <property type="component" value="Unplaced"/>
</dbReference>